<accession>A0A8H4RX27</accession>
<protein>
    <submittedName>
        <fullName evidence="1">Uncharacterized protein</fullName>
    </submittedName>
</protein>
<dbReference type="AlphaFoldDB" id="A0A8H4RX27"/>
<evidence type="ECO:0000313" key="2">
    <source>
        <dbReference type="Proteomes" id="UP000566819"/>
    </source>
</evidence>
<comment type="caution">
    <text evidence="1">The sequence shown here is derived from an EMBL/GenBank/DDBJ whole genome shotgun (WGS) entry which is preliminary data.</text>
</comment>
<gene>
    <name evidence="1" type="ORF">G7Y89_g1036</name>
</gene>
<reference evidence="1 2" key="1">
    <citation type="submission" date="2020-03" db="EMBL/GenBank/DDBJ databases">
        <title>Draft Genome Sequence of Cudoniella acicularis.</title>
        <authorList>
            <person name="Buettner E."/>
            <person name="Kellner H."/>
        </authorList>
    </citation>
    <scope>NUCLEOTIDE SEQUENCE [LARGE SCALE GENOMIC DNA]</scope>
    <source>
        <strain evidence="1 2">DSM 108380</strain>
    </source>
</reference>
<proteinExistence type="predicted"/>
<dbReference type="EMBL" id="JAAMPI010000038">
    <property type="protein sequence ID" value="KAF4637038.1"/>
    <property type="molecule type" value="Genomic_DNA"/>
</dbReference>
<dbReference type="OrthoDB" id="4725400at2759"/>
<keyword evidence="2" id="KW-1185">Reference proteome</keyword>
<sequence>MSAPKEDKNLNFKEVGKRPTVTTYLEKPEFHTGDKVYWLNPEGNREGPYWIASVTSAGKFTLSLENGKAVNDGGEVKIDALEAA</sequence>
<evidence type="ECO:0000313" key="1">
    <source>
        <dbReference type="EMBL" id="KAF4637038.1"/>
    </source>
</evidence>
<organism evidence="1 2">
    <name type="scientific">Cudoniella acicularis</name>
    <dbReference type="NCBI Taxonomy" id="354080"/>
    <lineage>
        <taxon>Eukaryota</taxon>
        <taxon>Fungi</taxon>
        <taxon>Dikarya</taxon>
        <taxon>Ascomycota</taxon>
        <taxon>Pezizomycotina</taxon>
        <taxon>Leotiomycetes</taxon>
        <taxon>Helotiales</taxon>
        <taxon>Tricladiaceae</taxon>
        <taxon>Cudoniella</taxon>
    </lineage>
</organism>
<dbReference type="Proteomes" id="UP000566819">
    <property type="component" value="Unassembled WGS sequence"/>
</dbReference>
<name>A0A8H4RX27_9HELO</name>